<feature type="domain" description="PRP1 splicing factor N-terminal" evidence="5">
    <location>
        <begin position="12"/>
        <end position="122"/>
    </location>
</feature>
<dbReference type="EMBL" id="NDIQ01000021">
    <property type="protein sequence ID" value="PRT55057.1"/>
    <property type="molecule type" value="Genomic_DNA"/>
</dbReference>
<dbReference type="Proteomes" id="UP000238350">
    <property type="component" value="Unassembled WGS sequence"/>
</dbReference>
<reference evidence="6 7" key="1">
    <citation type="submission" date="2017-04" db="EMBL/GenBank/DDBJ databases">
        <title>Genome sequencing of [Candida] sorbophila.</title>
        <authorList>
            <person name="Ahn J.O."/>
        </authorList>
    </citation>
    <scope>NUCLEOTIDE SEQUENCE [LARGE SCALE GENOMIC DNA]</scope>
    <source>
        <strain evidence="6 7">DS02</strain>
    </source>
</reference>
<dbReference type="PANTHER" id="PTHR11246">
    <property type="entry name" value="PRE-MRNA SPLICING FACTOR"/>
    <property type="match status" value="1"/>
</dbReference>
<dbReference type="GO" id="GO:0000244">
    <property type="term" value="P:spliceosomal tri-snRNP complex assembly"/>
    <property type="evidence" value="ECO:0007669"/>
    <property type="project" value="TreeGrafter"/>
</dbReference>
<keyword evidence="7" id="KW-1185">Reference proteome</keyword>
<evidence type="ECO:0000256" key="2">
    <source>
        <dbReference type="ARBA" id="ARBA00022737"/>
    </source>
</evidence>
<sequence>MFAGKDFLTMQPPPGYKAGIGRGATGFTTRADAPLTAAEIQLPNDPDRYRDPDETGILGGTKLAKDDQEAVKEYMKLNEKLSHKRKVIKEQVDEPDPVKEELATVSLDEWANLPEATDLTRRNKRLRQEEDMQKRWYTAPDSVAQTSSAFDNSIEVDEEKLQAKDQALSARLDLVFKPRKAEQSLAPQGAERKRTLLETMIKTQPNNPQGYIGLARIEAQLSQPKKARIAIQKGMKHCPGVPEIWLEALKFHSGADTLAIAQKAVDNVPKSPEVWRAVIDLQYTDEDKLNYVHQALEHLSDNSALWELAIDLESPQDRKDVIGIALELAPSPSLYLKAAEYDKAVLDAAVKKYPDNKTLWLAKIKKGGSIKDAIRSTGPDGWIDVALTCDDSPTLTKIVDALDLTEEDFNRLCEAGNYSAAKLVAQKIPKTVQLYTKYAAFDADILQEAVERYADSEEIQLEYAKRFPEQAAQKFSSENVLVNIGEHFLDSCQIDTALTVLSRTVSDEGQSLYVDALIRAGKPVDKVIEQALANHPFSEKLFLQQARIFKNADMLAAATVKLPKSEHLWVEYATHLPDVRARAVLLSAQSQCPKSAALWLARIRLEKKSGRNVDYLLTKALQECPQDGGLWAEKLVLTPRIQRNKQIATAVKASNNSPAVLTAAGLHLWTTGKDSVAKWFEAAIKNDPQYGDAYMWLYAYGQKEALDKFLVAKPRKGELWGPTFSQNRGFPLKDVFITATSTLHNPF</sequence>
<proteinExistence type="predicted"/>
<dbReference type="SUPFAM" id="SSF48452">
    <property type="entry name" value="TPR-like"/>
    <property type="match status" value="2"/>
</dbReference>
<dbReference type="InterPro" id="IPR010491">
    <property type="entry name" value="PRP1_N"/>
</dbReference>
<accession>A0A2T0FJD0</accession>
<evidence type="ECO:0000256" key="3">
    <source>
        <dbReference type="ARBA" id="ARBA00023242"/>
    </source>
</evidence>
<gene>
    <name evidence="6" type="ORF">B9G98_02677</name>
</gene>
<dbReference type="RefSeq" id="XP_024665002.1">
    <property type="nucleotide sequence ID" value="XM_024809234.1"/>
</dbReference>
<dbReference type="InterPro" id="IPR045075">
    <property type="entry name" value="Syf1-like"/>
</dbReference>
<name>A0A2T0FJD0_9ASCO</name>
<dbReference type="AlphaFoldDB" id="A0A2T0FJD0"/>
<dbReference type="Gene3D" id="1.25.40.10">
    <property type="entry name" value="Tetratricopeptide repeat domain"/>
    <property type="match status" value="2"/>
</dbReference>
<comment type="subcellular location">
    <subcellularLocation>
        <location evidence="1">Nucleus</location>
    </subcellularLocation>
</comment>
<dbReference type="PANTHER" id="PTHR11246:SF1">
    <property type="entry name" value="PRE-MRNA-PROCESSING FACTOR 6"/>
    <property type="match status" value="1"/>
</dbReference>
<dbReference type="STRING" id="45607.A0A2T0FJD0"/>
<dbReference type="GO" id="GO:0071013">
    <property type="term" value="C:catalytic step 2 spliceosome"/>
    <property type="evidence" value="ECO:0007669"/>
    <property type="project" value="TreeGrafter"/>
</dbReference>
<evidence type="ECO:0000259" key="5">
    <source>
        <dbReference type="Pfam" id="PF06424"/>
    </source>
</evidence>
<dbReference type="Pfam" id="PF06424">
    <property type="entry name" value="PRP1_N"/>
    <property type="match status" value="1"/>
</dbReference>
<organism evidence="6 7">
    <name type="scientific">Wickerhamiella sorbophila</name>
    <dbReference type="NCBI Taxonomy" id="45607"/>
    <lineage>
        <taxon>Eukaryota</taxon>
        <taxon>Fungi</taxon>
        <taxon>Dikarya</taxon>
        <taxon>Ascomycota</taxon>
        <taxon>Saccharomycotina</taxon>
        <taxon>Dipodascomycetes</taxon>
        <taxon>Dipodascales</taxon>
        <taxon>Trichomonascaceae</taxon>
        <taxon>Wickerhamiella</taxon>
    </lineage>
</organism>
<evidence type="ECO:0000313" key="6">
    <source>
        <dbReference type="EMBL" id="PRT55057.1"/>
    </source>
</evidence>
<evidence type="ECO:0000313" key="7">
    <source>
        <dbReference type="Proteomes" id="UP000238350"/>
    </source>
</evidence>
<keyword evidence="3" id="KW-0539">Nucleus</keyword>
<evidence type="ECO:0000256" key="4">
    <source>
        <dbReference type="SAM" id="MobiDB-lite"/>
    </source>
</evidence>
<dbReference type="OrthoDB" id="440128at2759"/>
<evidence type="ECO:0000256" key="1">
    <source>
        <dbReference type="ARBA" id="ARBA00004123"/>
    </source>
</evidence>
<protein>
    <submittedName>
        <fullName evidence="6">Pre-mRNA-splicing factor prp1</fullName>
    </submittedName>
</protein>
<dbReference type="GeneID" id="36516425"/>
<dbReference type="GO" id="GO:0046540">
    <property type="term" value="C:U4/U6 x U5 tri-snRNP complex"/>
    <property type="evidence" value="ECO:0007669"/>
    <property type="project" value="TreeGrafter"/>
</dbReference>
<keyword evidence="2" id="KW-0677">Repeat</keyword>
<dbReference type="InterPro" id="IPR003107">
    <property type="entry name" value="HAT"/>
</dbReference>
<feature type="region of interest" description="Disordered" evidence="4">
    <location>
        <begin position="1"/>
        <end position="22"/>
    </location>
</feature>
<dbReference type="SMART" id="SM00386">
    <property type="entry name" value="HAT"/>
    <property type="match status" value="3"/>
</dbReference>
<comment type="caution">
    <text evidence="6">The sequence shown here is derived from an EMBL/GenBank/DDBJ whole genome shotgun (WGS) entry which is preliminary data.</text>
</comment>
<dbReference type="InterPro" id="IPR011990">
    <property type="entry name" value="TPR-like_helical_dom_sf"/>
</dbReference>